<name>A0ABT8VLU7_9BACL</name>
<sequence>MNLVDAYVTKVLGYEEKDWGSGPVKLVKVEYDSYGRLSETTLVFTGETREQKAAEVVEGYHFLT</sequence>
<protein>
    <submittedName>
        <fullName evidence="1">Uncharacterized protein</fullName>
    </submittedName>
</protein>
<reference evidence="1" key="1">
    <citation type="submission" date="2023-07" db="EMBL/GenBank/DDBJ databases">
        <authorList>
            <person name="Aktuganov G."/>
            <person name="Boyko T."/>
            <person name="Delegan Y."/>
            <person name="Galimzianova N."/>
            <person name="Gilvanova E."/>
            <person name="Korobov V."/>
            <person name="Kuzmina L."/>
            <person name="Melentiev A."/>
            <person name="Milman P."/>
            <person name="Ryabova A."/>
            <person name="Stupak E."/>
            <person name="Yasakov T."/>
            <person name="Zharikova N."/>
            <person name="Zhurenko E."/>
        </authorList>
    </citation>
    <scope>NUCLEOTIDE SEQUENCE</scope>
    <source>
        <strain evidence="1">IB-739</strain>
    </source>
</reference>
<organism evidence="1 2">
    <name type="scientific">Paenibacillus ehimensis</name>
    <dbReference type="NCBI Taxonomy" id="79264"/>
    <lineage>
        <taxon>Bacteria</taxon>
        <taxon>Bacillati</taxon>
        <taxon>Bacillota</taxon>
        <taxon>Bacilli</taxon>
        <taxon>Bacillales</taxon>
        <taxon>Paenibacillaceae</taxon>
        <taxon>Paenibacillus</taxon>
    </lineage>
</organism>
<evidence type="ECO:0000313" key="1">
    <source>
        <dbReference type="EMBL" id="MDO3681958.1"/>
    </source>
</evidence>
<gene>
    <name evidence="1" type="ORF">Q3C12_33730</name>
</gene>
<accession>A0ABT8VLU7</accession>
<dbReference type="EMBL" id="JAUMKJ010000089">
    <property type="protein sequence ID" value="MDO3681958.1"/>
    <property type="molecule type" value="Genomic_DNA"/>
</dbReference>
<keyword evidence="2" id="KW-1185">Reference proteome</keyword>
<proteinExistence type="predicted"/>
<dbReference type="RefSeq" id="WP_302881468.1">
    <property type="nucleotide sequence ID" value="NZ_JAUMKJ010000089.1"/>
</dbReference>
<dbReference type="Proteomes" id="UP001168883">
    <property type="component" value="Unassembled WGS sequence"/>
</dbReference>
<comment type="caution">
    <text evidence="1">The sequence shown here is derived from an EMBL/GenBank/DDBJ whole genome shotgun (WGS) entry which is preliminary data.</text>
</comment>
<evidence type="ECO:0000313" key="2">
    <source>
        <dbReference type="Proteomes" id="UP001168883"/>
    </source>
</evidence>